<dbReference type="GO" id="GO:0015188">
    <property type="term" value="F:L-isoleucine transmembrane transporter activity"/>
    <property type="evidence" value="ECO:0007669"/>
    <property type="project" value="TreeGrafter"/>
</dbReference>
<dbReference type="GO" id="GO:0042941">
    <property type="term" value="P:D-alanine transmembrane transport"/>
    <property type="evidence" value="ECO:0007669"/>
    <property type="project" value="TreeGrafter"/>
</dbReference>
<keyword evidence="3 5" id="KW-0067">ATP-binding</keyword>
<sequence>MPLLHVSDMSHNFGGLQAVSEYNLSLDPGQITGLIGPNGAGKTTIFNLITGIYRPTRGSVRFDGEELVGKKPNETAAMGLARTFQEMKLWRHMTVLDHIKMARYSKLSYGLMGAFLDTPRRRREERHATELSMEYLEMFAVDQFAGQLVVNLPYGAQRRVEMARAMVIEPKVLLLDEPTVGMTPDEMMSMIEVVRKAHERFNLAIFLIEHRLKVVHELCQHVQALVFGKVLVEGAPNEVQNHPKVIEAYIGEQEVEF</sequence>
<dbReference type="GO" id="GO:0005304">
    <property type="term" value="F:L-valine transmembrane transporter activity"/>
    <property type="evidence" value="ECO:0007669"/>
    <property type="project" value="TreeGrafter"/>
</dbReference>
<evidence type="ECO:0000256" key="3">
    <source>
        <dbReference type="ARBA" id="ARBA00022840"/>
    </source>
</evidence>
<dbReference type="InterPro" id="IPR003593">
    <property type="entry name" value="AAA+_ATPase"/>
</dbReference>
<dbReference type="InterPro" id="IPR051120">
    <property type="entry name" value="ABC_AA/LPS_Transport"/>
</dbReference>
<evidence type="ECO:0000313" key="6">
    <source>
        <dbReference type="Proteomes" id="UP000427906"/>
    </source>
</evidence>
<dbReference type="OrthoDB" id="5405085at2"/>
<accession>A0A5K7YIE4</accession>
<dbReference type="GO" id="GO:0005886">
    <property type="term" value="C:plasma membrane"/>
    <property type="evidence" value="ECO:0007669"/>
    <property type="project" value="TreeGrafter"/>
</dbReference>
<dbReference type="Gene3D" id="3.40.50.300">
    <property type="entry name" value="P-loop containing nucleotide triphosphate hydrolases"/>
    <property type="match status" value="1"/>
</dbReference>
<dbReference type="SUPFAM" id="SSF52540">
    <property type="entry name" value="P-loop containing nucleoside triphosphate hydrolases"/>
    <property type="match status" value="1"/>
</dbReference>
<dbReference type="FunFam" id="3.40.50.300:FF:000421">
    <property type="entry name" value="Branched-chain amino acid ABC transporter ATP-binding protein"/>
    <property type="match status" value="1"/>
</dbReference>
<dbReference type="GO" id="GO:0005524">
    <property type="term" value="F:ATP binding"/>
    <property type="evidence" value="ECO:0007669"/>
    <property type="project" value="UniProtKB-KW"/>
</dbReference>
<dbReference type="SMART" id="SM00382">
    <property type="entry name" value="AAA"/>
    <property type="match status" value="1"/>
</dbReference>
<dbReference type="PANTHER" id="PTHR45772:SF7">
    <property type="entry name" value="AMINO ACID ABC TRANSPORTER ATP-BINDING PROTEIN"/>
    <property type="match status" value="1"/>
</dbReference>
<keyword evidence="2" id="KW-0547">Nucleotide-binding</keyword>
<dbReference type="RefSeq" id="WP_155314602.1">
    <property type="nucleotide sequence ID" value="NZ_AP021874.1"/>
</dbReference>
<evidence type="ECO:0000256" key="2">
    <source>
        <dbReference type="ARBA" id="ARBA00022741"/>
    </source>
</evidence>
<dbReference type="GO" id="GO:0015192">
    <property type="term" value="F:L-phenylalanine transmembrane transporter activity"/>
    <property type="evidence" value="ECO:0007669"/>
    <property type="project" value="TreeGrafter"/>
</dbReference>
<dbReference type="GO" id="GO:0015808">
    <property type="term" value="P:L-alanine transport"/>
    <property type="evidence" value="ECO:0007669"/>
    <property type="project" value="TreeGrafter"/>
</dbReference>
<protein>
    <submittedName>
        <fullName evidence="5">ABC transporter ATP-binding protein</fullName>
    </submittedName>
</protein>
<evidence type="ECO:0000313" key="5">
    <source>
        <dbReference type="EMBL" id="BBO66184.1"/>
    </source>
</evidence>
<dbReference type="Proteomes" id="UP000427906">
    <property type="component" value="Chromosome"/>
</dbReference>
<reference evidence="5 6" key="1">
    <citation type="submission" date="2019-11" db="EMBL/GenBank/DDBJ databases">
        <title>Comparative genomics of hydrocarbon-degrading Desulfosarcina strains.</title>
        <authorList>
            <person name="Watanabe M."/>
            <person name="Kojima H."/>
            <person name="Fukui M."/>
        </authorList>
    </citation>
    <scope>NUCLEOTIDE SEQUENCE [LARGE SCALE GENOMIC DNA]</scope>
    <source>
        <strain evidence="5 6">PL12</strain>
    </source>
</reference>
<evidence type="ECO:0000259" key="4">
    <source>
        <dbReference type="PROSITE" id="PS50893"/>
    </source>
</evidence>
<feature type="domain" description="ABC transporter" evidence="4">
    <location>
        <begin position="4"/>
        <end position="252"/>
    </location>
</feature>
<dbReference type="PANTHER" id="PTHR45772">
    <property type="entry name" value="CONSERVED COMPONENT OF ABC TRANSPORTER FOR NATURAL AMINO ACIDS-RELATED"/>
    <property type="match status" value="1"/>
</dbReference>
<gene>
    <name evidence="5" type="primary">livG_1</name>
    <name evidence="5" type="ORF">DSCA_01140</name>
</gene>
<dbReference type="GO" id="GO:0016887">
    <property type="term" value="F:ATP hydrolysis activity"/>
    <property type="evidence" value="ECO:0007669"/>
    <property type="project" value="InterPro"/>
</dbReference>
<dbReference type="InterPro" id="IPR003439">
    <property type="entry name" value="ABC_transporter-like_ATP-bd"/>
</dbReference>
<proteinExistence type="predicted"/>
<dbReference type="AlphaFoldDB" id="A0A5K7YIE4"/>
<evidence type="ECO:0000256" key="1">
    <source>
        <dbReference type="ARBA" id="ARBA00022448"/>
    </source>
</evidence>
<dbReference type="KEGG" id="dalk:DSCA_01140"/>
<dbReference type="InterPro" id="IPR032823">
    <property type="entry name" value="BCA_ABC_TP_C"/>
</dbReference>
<dbReference type="CDD" id="cd03219">
    <property type="entry name" value="ABC_Mj1267_LivG_branched"/>
    <property type="match status" value="1"/>
</dbReference>
<organism evidence="5 6">
    <name type="scientific">Desulfosarcina alkanivorans</name>
    <dbReference type="NCBI Taxonomy" id="571177"/>
    <lineage>
        <taxon>Bacteria</taxon>
        <taxon>Pseudomonadati</taxon>
        <taxon>Thermodesulfobacteriota</taxon>
        <taxon>Desulfobacteria</taxon>
        <taxon>Desulfobacterales</taxon>
        <taxon>Desulfosarcinaceae</taxon>
        <taxon>Desulfosarcina</taxon>
    </lineage>
</organism>
<dbReference type="PROSITE" id="PS50893">
    <property type="entry name" value="ABC_TRANSPORTER_2"/>
    <property type="match status" value="1"/>
</dbReference>
<keyword evidence="6" id="KW-1185">Reference proteome</keyword>
<dbReference type="InterPro" id="IPR027417">
    <property type="entry name" value="P-loop_NTPase"/>
</dbReference>
<name>A0A5K7YIE4_9BACT</name>
<keyword evidence="1" id="KW-0813">Transport</keyword>
<dbReference type="GO" id="GO:1903806">
    <property type="term" value="P:L-isoleucine import across plasma membrane"/>
    <property type="evidence" value="ECO:0007669"/>
    <property type="project" value="TreeGrafter"/>
</dbReference>
<dbReference type="Pfam" id="PF12399">
    <property type="entry name" value="BCA_ABC_TP_C"/>
    <property type="match status" value="1"/>
</dbReference>
<dbReference type="GO" id="GO:1903805">
    <property type="term" value="P:L-valine import across plasma membrane"/>
    <property type="evidence" value="ECO:0007669"/>
    <property type="project" value="TreeGrafter"/>
</dbReference>
<dbReference type="EMBL" id="AP021874">
    <property type="protein sequence ID" value="BBO66184.1"/>
    <property type="molecule type" value="Genomic_DNA"/>
</dbReference>
<dbReference type="Pfam" id="PF00005">
    <property type="entry name" value="ABC_tran"/>
    <property type="match status" value="1"/>
</dbReference>